<sequence>MGVISPIDIGAFVKKTEEIKPPVFFGFSTGPLVYGQSSGNTHTNLTKGLNPNPFKP</sequence>
<protein>
    <submittedName>
        <fullName evidence="1">Uncharacterized protein</fullName>
    </submittedName>
</protein>
<evidence type="ECO:0000313" key="1">
    <source>
        <dbReference type="EMBL" id="ERM81598.1"/>
    </source>
</evidence>
<reference evidence="1 2" key="1">
    <citation type="journal article" date="2013" name="Genome Announc.">
        <title>Draft Genome Sequence of the Psychrophilic and Alkaliphilic Rhodonellum psychrophilum Strain GCM71T.</title>
        <authorList>
            <person name="Hauptmann A.L."/>
            <person name="Glaring M.A."/>
            <person name="Hallin P.F."/>
            <person name="Prieme A."/>
            <person name="Stougaard P."/>
        </authorList>
    </citation>
    <scope>NUCLEOTIDE SEQUENCE [LARGE SCALE GENOMIC DNA]</scope>
    <source>
        <strain evidence="1 2">GCM71</strain>
    </source>
</reference>
<proteinExistence type="predicted"/>
<keyword evidence="2" id="KW-1185">Reference proteome</keyword>
<organism evidence="1 2">
    <name type="scientific">Rhodonellum psychrophilum GCM71 = DSM 17998</name>
    <dbReference type="NCBI Taxonomy" id="1123057"/>
    <lineage>
        <taxon>Bacteria</taxon>
        <taxon>Pseudomonadati</taxon>
        <taxon>Bacteroidota</taxon>
        <taxon>Cytophagia</taxon>
        <taxon>Cytophagales</taxon>
        <taxon>Cytophagaceae</taxon>
        <taxon>Rhodonellum</taxon>
    </lineage>
</organism>
<accession>U5BUP0</accession>
<dbReference type="Proteomes" id="UP000016843">
    <property type="component" value="Unassembled WGS sequence"/>
</dbReference>
<name>U5BUP0_9BACT</name>
<comment type="caution">
    <text evidence="1">The sequence shown here is derived from an EMBL/GenBank/DDBJ whole genome shotgun (WGS) entry which is preliminary data.</text>
</comment>
<gene>
    <name evidence="1" type="ORF">P872_20135</name>
</gene>
<dbReference type="AlphaFoldDB" id="U5BUP0"/>
<evidence type="ECO:0000313" key="2">
    <source>
        <dbReference type="Proteomes" id="UP000016843"/>
    </source>
</evidence>
<dbReference type="EMBL" id="AWXR01000046">
    <property type="protein sequence ID" value="ERM81598.1"/>
    <property type="molecule type" value="Genomic_DNA"/>
</dbReference>